<proteinExistence type="predicted"/>
<keyword evidence="2" id="KW-1185">Reference proteome</keyword>
<organism evidence="1 2">
    <name type="scientific">Bowmanella yangjiangensis</name>
    <dbReference type="NCBI Taxonomy" id="2811230"/>
    <lineage>
        <taxon>Bacteria</taxon>
        <taxon>Pseudomonadati</taxon>
        <taxon>Pseudomonadota</taxon>
        <taxon>Gammaproteobacteria</taxon>
        <taxon>Alteromonadales</taxon>
        <taxon>Alteromonadaceae</taxon>
        <taxon>Bowmanella</taxon>
    </lineage>
</organism>
<dbReference type="RefSeq" id="WP_206597211.1">
    <property type="nucleotide sequence ID" value="NZ_JAFKCS010000821.1"/>
</dbReference>
<protein>
    <submittedName>
        <fullName evidence="1">Uncharacterized protein</fullName>
    </submittedName>
</protein>
<name>A0ABS3D2B4_9ALTE</name>
<dbReference type="Proteomes" id="UP000663992">
    <property type="component" value="Unassembled WGS sequence"/>
</dbReference>
<evidence type="ECO:0000313" key="1">
    <source>
        <dbReference type="EMBL" id="MBN7823513.1"/>
    </source>
</evidence>
<feature type="non-terminal residue" evidence="1">
    <location>
        <position position="1"/>
    </location>
</feature>
<dbReference type="EMBL" id="JAFKCS010000821">
    <property type="protein sequence ID" value="MBN7823513.1"/>
    <property type="molecule type" value="Genomic_DNA"/>
</dbReference>
<feature type="non-terminal residue" evidence="1">
    <location>
        <position position="105"/>
    </location>
</feature>
<sequence>VLRYRALAERWPHALESPLPLYFVQADVLLDGWLNGLRRNADGALASLQAVPGALAKEGAWKWHRLLRPYVLHVIAAACELPLTTLLVGEDRSLAFDPVPVEQAR</sequence>
<comment type="caution">
    <text evidence="1">The sequence shown here is derived from an EMBL/GenBank/DDBJ whole genome shotgun (WGS) entry which is preliminary data.</text>
</comment>
<accession>A0ABS3D2B4</accession>
<dbReference type="InterPro" id="IPR011335">
    <property type="entry name" value="Restrct_endonuc-II-like"/>
</dbReference>
<dbReference type="SUPFAM" id="SSF52980">
    <property type="entry name" value="Restriction endonuclease-like"/>
    <property type="match status" value="1"/>
</dbReference>
<evidence type="ECO:0000313" key="2">
    <source>
        <dbReference type="Proteomes" id="UP000663992"/>
    </source>
</evidence>
<gene>
    <name evidence="1" type="ORF">J0A65_26835</name>
</gene>
<reference evidence="1 2" key="1">
    <citation type="submission" date="2021-03" db="EMBL/GenBank/DDBJ databases">
        <title>novel species isolated from a fishpond in China.</title>
        <authorList>
            <person name="Lu H."/>
            <person name="Cai Z."/>
        </authorList>
    </citation>
    <scope>NUCLEOTIDE SEQUENCE [LARGE SCALE GENOMIC DNA]</scope>
    <source>
        <strain evidence="1 2">Y57</strain>
    </source>
</reference>